<name>A0A8X6H1L7_TRICU</name>
<gene>
    <name evidence="1" type="ORF">TNCT_394671</name>
</gene>
<accession>A0A8X6H1L7</accession>
<protein>
    <submittedName>
        <fullName evidence="1">Uncharacterized protein</fullName>
    </submittedName>
</protein>
<evidence type="ECO:0000313" key="1">
    <source>
        <dbReference type="EMBL" id="GFR13430.1"/>
    </source>
</evidence>
<comment type="caution">
    <text evidence="1">The sequence shown here is derived from an EMBL/GenBank/DDBJ whole genome shotgun (WGS) entry which is preliminary data.</text>
</comment>
<dbReference type="OrthoDB" id="10494982at2759"/>
<organism evidence="1 2">
    <name type="scientific">Trichonephila clavata</name>
    <name type="common">Joro spider</name>
    <name type="synonym">Nephila clavata</name>
    <dbReference type="NCBI Taxonomy" id="2740835"/>
    <lineage>
        <taxon>Eukaryota</taxon>
        <taxon>Metazoa</taxon>
        <taxon>Ecdysozoa</taxon>
        <taxon>Arthropoda</taxon>
        <taxon>Chelicerata</taxon>
        <taxon>Arachnida</taxon>
        <taxon>Araneae</taxon>
        <taxon>Araneomorphae</taxon>
        <taxon>Entelegynae</taxon>
        <taxon>Araneoidea</taxon>
        <taxon>Nephilidae</taxon>
        <taxon>Trichonephila</taxon>
    </lineage>
</organism>
<keyword evidence="2" id="KW-1185">Reference proteome</keyword>
<proteinExistence type="predicted"/>
<evidence type="ECO:0000313" key="2">
    <source>
        <dbReference type="Proteomes" id="UP000887116"/>
    </source>
</evidence>
<dbReference type="EMBL" id="BMAO01007068">
    <property type="protein sequence ID" value="GFR13430.1"/>
    <property type="molecule type" value="Genomic_DNA"/>
</dbReference>
<reference evidence="1" key="1">
    <citation type="submission" date="2020-07" db="EMBL/GenBank/DDBJ databases">
        <title>Multicomponent nature underlies the extraordinary mechanical properties of spider dragline silk.</title>
        <authorList>
            <person name="Kono N."/>
            <person name="Nakamura H."/>
            <person name="Mori M."/>
            <person name="Yoshida Y."/>
            <person name="Ohtoshi R."/>
            <person name="Malay A.D."/>
            <person name="Moran D.A.P."/>
            <person name="Tomita M."/>
            <person name="Numata K."/>
            <person name="Arakawa K."/>
        </authorList>
    </citation>
    <scope>NUCLEOTIDE SEQUENCE</scope>
</reference>
<dbReference type="AlphaFoldDB" id="A0A8X6H1L7"/>
<dbReference type="Proteomes" id="UP000887116">
    <property type="component" value="Unassembled WGS sequence"/>
</dbReference>
<sequence length="71" mass="8210">MENLVPSFTKEDKDTINLIKIYVDEFIEAQQKIEESAPLIEKTENGINNASEQEKASMQLVPVRLYQQGRR</sequence>